<evidence type="ECO:0000313" key="3">
    <source>
        <dbReference type="Proteomes" id="UP000490922"/>
    </source>
</evidence>
<comment type="caution">
    <text evidence="2">The sequence shown here is derived from an EMBL/GenBank/DDBJ whole genome shotgun (WGS) entry which is preliminary data.</text>
</comment>
<feature type="transmembrane region" description="Helical" evidence="1">
    <location>
        <begin position="47"/>
        <end position="66"/>
    </location>
</feature>
<keyword evidence="1" id="KW-0812">Transmembrane</keyword>
<proteinExistence type="predicted"/>
<dbReference type="AlphaFoldDB" id="A0A7J5A855"/>
<protein>
    <submittedName>
        <fullName evidence="2">Uncharacterized protein</fullName>
    </submittedName>
</protein>
<evidence type="ECO:0000313" key="2">
    <source>
        <dbReference type="EMBL" id="KAB1153754.1"/>
    </source>
</evidence>
<feature type="transmembrane region" description="Helical" evidence="1">
    <location>
        <begin position="78"/>
        <end position="97"/>
    </location>
</feature>
<reference evidence="2 3" key="1">
    <citation type="submission" date="2019-09" db="EMBL/GenBank/DDBJ databases">
        <title>Flavobacterium sp. nov., isolated from glacier ice.</title>
        <authorList>
            <person name="Liu Q."/>
        </authorList>
    </citation>
    <scope>NUCLEOTIDE SEQUENCE [LARGE SCALE GENOMIC DNA]</scope>
    <source>
        <strain evidence="2 3">NBRC 112527</strain>
    </source>
</reference>
<keyword evidence="3" id="KW-1185">Reference proteome</keyword>
<accession>A0A7J5A855</accession>
<feature type="transmembrane region" description="Helical" evidence="1">
    <location>
        <begin position="109"/>
        <end position="125"/>
    </location>
</feature>
<keyword evidence="1" id="KW-1133">Transmembrane helix</keyword>
<organism evidence="2 3">
    <name type="scientific">Flavobacterium luteum</name>
    <dbReference type="NCBI Taxonomy" id="2026654"/>
    <lineage>
        <taxon>Bacteria</taxon>
        <taxon>Pseudomonadati</taxon>
        <taxon>Bacteroidota</taxon>
        <taxon>Flavobacteriia</taxon>
        <taxon>Flavobacteriales</taxon>
        <taxon>Flavobacteriaceae</taxon>
        <taxon>Flavobacterium</taxon>
    </lineage>
</organism>
<keyword evidence="1" id="KW-0472">Membrane</keyword>
<dbReference type="EMBL" id="WAEM01000012">
    <property type="protein sequence ID" value="KAB1153754.1"/>
    <property type="molecule type" value="Genomic_DNA"/>
</dbReference>
<dbReference type="OrthoDB" id="2868029at2"/>
<gene>
    <name evidence="2" type="ORF">F6464_13895</name>
</gene>
<sequence>MNLIFNNTIKIFLGLLFLVILFHICIIVKIIPYNIAWGGRLTNDNEMYVFETISILINVFLSWILLMKGNFVKFKFSIKTVNIILWIFLGLFVLNTFGNIFAKTNFEKFFALLTGLSAIFIWKIIEQKKTTNR</sequence>
<dbReference type="Proteomes" id="UP000490922">
    <property type="component" value="Unassembled WGS sequence"/>
</dbReference>
<evidence type="ECO:0000256" key="1">
    <source>
        <dbReference type="SAM" id="Phobius"/>
    </source>
</evidence>
<name>A0A7J5A855_9FLAO</name>
<feature type="transmembrane region" description="Helical" evidence="1">
    <location>
        <begin position="12"/>
        <end position="35"/>
    </location>
</feature>